<evidence type="ECO:0000313" key="5">
    <source>
        <dbReference type="EMBL" id="ADC91344.1"/>
    </source>
</evidence>
<dbReference type="EMBL" id="CP001850">
    <property type="protein sequence ID" value="ADC91344.1"/>
    <property type="molecule type" value="Genomic_DNA"/>
</dbReference>
<dbReference type="InterPro" id="IPR012947">
    <property type="entry name" value="tRNA_SAD"/>
</dbReference>
<evidence type="ECO:0000313" key="6">
    <source>
        <dbReference type="Proteomes" id="UP000008234"/>
    </source>
</evidence>
<dbReference type="SMART" id="SM00863">
    <property type="entry name" value="tRNA_SAD"/>
    <property type="match status" value="1"/>
</dbReference>
<dbReference type="PANTHER" id="PTHR43462">
    <property type="entry name" value="ALANYL-TRNA EDITING PROTEIN"/>
    <property type="match status" value="1"/>
</dbReference>
<protein>
    <submittedName>
        <fullName evidence="5">Threonine/alanine tRNA ligase second additional domain protein</fullName>
    </submittedName>
</protein>
<dbReference type="OrthoDB" id="9812949at2"/>
<dbReference type="InterPro" id="IPR018163">
    <property type="entry name" value="Thr/Ala-tRNA-synth_IIc_edit"/>
</dbReference>
<feature type="domain" description="Threonyl/alanyl tRNA synthetase SAD" evidence="4">
    <location>
        <begin position="243"/>
        <end position="285"/>
    </location>
</feature>
<gene>
    <name evidence="5" type="ordered locus">HMPREF0868_0435</name>
</gene>
<evidence type="ECO:0000256" key="2">
    <source>
        <dbReference type="ARBA" id="ARBA00022723"/>
    </source>
</evidence>
<dbReference type="InterPro" id="IPR009000">
    <property type="entry name" value="Transl_B-barrel_sf"/>
</dbReference>
<dbReference type="GO" id="GO:0043039">
    <property type="term" value="P:tRNA aminoacylation"/>
    <property type="evidence" value="ECO:0007669"/>
    <property type="project" value="InterPro"/>
</dbReference>
<proteinExistence type="predicted"/>
<keyword evidence="3" id="KW-0862">Zinc</keyword>
<dbReference type="Gene3D" id="2.40.30.130">
    <property type="match status" value="1"/>
</dbReference>
<dbReference type="SUPFAM" id="SSF55186">
    <property type="entry name" value="ThrRS/AlaRS common domain"/>
    <property type="match status" value="1"/>
</dbReference>
<dbReference type="STRING" id="699246.HMPREF0868_0435"/>
<comment type="cofactor">
    <cofactor evidence="1">
        <name>Zn(2+)</name>
        <dbReference type="ChEBI" id="CHEBI:29105"/>
    </cofactor>
</comment>
<evidence type="ECO:0000256" key="3">
    <source>
        <dbReference type="ARBA" id="ARBA00022833"/>
    </source>
</evidence>
<keyword evidence="5" id="KW-0436">Ligase</keyword>
<reference evidence="6" key="1">
    <citation type="submission" date="2009-12" db="EMBL/GenBank/DDBJ databases">
        <title>Sequence of Clostridiales genomosp. BVAB3 str. UPII9-5.</title>
        <authorList>
            <person name="Madupu R."/>
            <person name="Durkin A.S."/>
            <person name="Torralba M."/>
            <person name="Methe B."/>
            <person name="Sutton G.G."/>
            <person name="Strausberg R.L."/>
            <person name="Nelson K.E."/>
        </authorList>
    </citation>
    <scope>NUCLEOTIDE SEQUENCE [LARGE SCALE GENOMIC DNA]</scope>
    <source>
        <strain evidence="6">UPII9-5</strain>
    </source>
</reference>
<dbReference type="HOGENOM" id="CLU_004485_7_2_9"/>
<dbReference type="Proteomes" id="UP000008234">
    <property type="component" value="Chromosome"/>
</dbReference>
<sequence length="535" mass="58599">MPLNFSEVYYTDPYCAKIKTEISWIVPAYEVAARGENRLNGWYVLLTRTNFFPGGGGQPADRGWLCFDDKKIKILAAESVRLGRDNCSTDSSCSYDRDNAPANGSDCEKLDPAENDLTTAYLLPQSFLTELGVTSEKSLLGRAVDLEIDWQRRYDFMQQHSAEHLFSGLAKREFGCDNVGFHLSETVMTMDLNKNLGEKDLQKLERAANAIVWERRATKATVYPSVDVIEIDFRQKKALPGKVRILEIPGADCCACCGLHVANTVEIGMVKVLSAEKHRGGIRVFLAAGQRLYDHLSREHEILAEICRQYSANLTNLKDKLAAVAIKGETAEKQLVQIKERELETLAQVSRRQAVAVLRAAAAEARSVVGETTNEVVNEKPRIFLLTRRGSGGSCGAAVILPTGVAPGDLRRAINIFSAAGFEFVLAGCHPDAQTLVYSIAGGNGDATAKIDFTEWQKVLKRRFDAKGGGRADYVQGQILWQQLAMNRSAGDGVGEFSATAANAATAAGRGAVEQKKNPYTELWEALSLELIGII</sequence>
<name>D3R0R2_MAGIU</name>
<keyword evidence="2" id="KW-0479">Metal-binding</keyword>
<dbReference type="Pfam" id="PF07973">
    <property type="entry name" value="tRNA_SAD"/>
    <property type="match status" value="1"/>
</dbReference>
<evidence type="ECO:0000259" key="4">
    <source>
        <dbReference type="SMART" id="SM00863"/>
    </source>
</evidence>
<evidence type="ECO:0000256" key="1">
    <source>
        <dbReference type="ARBA" id="ARBA00001947"/>
    </source>
</evidence>
<dbReference type="PANTHER" id="PTHR43462:SF1">
    <property type="entry name" value="ALANYL-TRNA EDITING PROTEIN AARSD1"/>
    <property type="match status" value="1"/>
</dbReference>
<dbReference type="Gene3D" id="3.30.980.10">
    <property type="entry name" value="Threonyl-trna Synthetase, Chain A, domain 2"/>
    <property type="match status" value="1"/>
</dbReference>
<dbReference type="GO" id="GO:0005524">
    <property type="term" value="F:ATP binding"/>
    <property type="evidence" value="ECO:0007669"/>
    <property type="project" value="InterPro"/>
</dbReference>
<accession>D3R0R2</accession>
<dbReference type="GO" id="GO:0046872">
    <property type="term" value="F:metal ion binding"/>
    <property type="evidence" value="ECO:0007669"/>
    <property type="project" value="UniProtKB-KW"/>
</dbReference>
<dbReference type="RefSeq" id="WP_012993847.1">
    <property type="nucleotide sequence ID" value="NC_013895.2"/>
</dbReference>
<dbReference type="AlphaFoldDB" id="D3R0R2"/>
<dbReference type="SUPFAM" id="SSF50447">
    <property type="entry name" value="Translation proteins"/>
    <property type="match status" value="1"/>
</dbReference>
<organism evidence="5 6">
    <name type="scientific">Mageeibacillus indolicus (strain UPII9-5)</name>
    <name type="common">Clostridiales genomosp. BVAB3 (strain UPII9-5)</name>
    <dbReference type="NCBI Taxonomy" id="699246"/>
    <lineage>
        <taxon>Bacteria</taxon>
        <taxon>Bacillati</taxon>
        <taxon>Bacillota</taxon>
        <taxon>Clostridia</taxon>
        <taxon>Eubacteriales</taxon>
        <taxon>Oscillospiraceae</taxon>
        <taxon>Mageeibacillus</taxon>
    </lineage>
</organism>
<dbReference type="eggNOG" id="COG2872">
    <property type="taxonomic scope" value="Bacteria"/>
</dbReference>
<keyword evidence="6" id="KW-1185">Reference proteome</keyword>
<dbReference type="KEGG" id="clo:HMPREF0868_0435"/>
<dbReference type="GO" id="GO:0002161">
    <property type="term" value="F:aminoacyl-tRNA deacylase activity"/>
    <property type="evidence" value="ECO:0007669"/>
    <property type="project" value="UniProtKB-ARBA"/>
</dbReference>
<dbReference type="GO" id="GO:0004812">
    <property type="term" value="F:aminoacyl-tRNA ligase activity"/>
    <property type="evidence" value="ECO:0007669"/>
    <property type="project" value="InterPro"/>
</dbReference>
<dbReference type="InterPro" id="IPR051335">
    <property type="entry name" value="Alanyl-tRNA_Editing_Enzymes"/>
</dbReference>